<protein>
    <submittedName>
        <fullName evidence="1">Uncharacterized protein</fullName>
    </submittedName>
</protein>
<gene>
    <name evidence="1" type="ORF">GLOINDRAFT_1571</name>
</gene>
<sequence length="75" mass="8642">MPICTNIVIIVSIFNVSPHELPKRLFSDVENLLTVKRTRMKPELFSYVMFLKRNSHHFANIHPPAQQVTATPIDV</sequence>
<dbReference type="EMBL" id="KI274154">
    <property type="protein sequence ID" value="ESA24187.1"/>
    <property type="molecule type" value="Genomic_DNA"/>
</dbReference>
<organism evidence="1">
    <name type="scientific">Rhizophagus irregularis (strain DAOM 181602 / DAOM 197198 / MUCL 43194)</name>
    <name type="common">Arbuscular mycorrhizal fungus</name>
    <name type="synonym">Glomus intraradices</name>
    <dbReference type="NCBI Taxonomy" id="747089"/>
    <lineage>
        <taxon>Eukaryota</taxon>
        <taxon>Fungi</taxon>
        <taxon>Fungi incertae sedis</taxon>
        <taxon>Mucoromycota</taxon>
        <taxon>Glomeromycotina</taxon>
        <taxon>Glomeromycetes</taxon>
        <taxon>Glomerales</taxon>
        <taxon>Glomeraceae</taxon>
        <taxon>Rhizophagus</taxon>
    </lineage>
</organism>
<evidence type="ECO:0000313" key="1">
    <source>
        <dbReference type="EMBL" id="ESA24187.1"/>
    </source>
</evidence>
<dbReference type="AlphaFoldDB" id="U9UWT1"/>
<reference evidence="1" key="1">
    <citation type="submission" date="2013-07" db="EMBL/GenBank/DDBJ databases">
        <title>The genome of an arbuscular mycorrhizal fungus provides insights into the evolution of the oldest plant symbiosis.</title>
        <authorList>
            <consortium name="DOE Joint Genome Institute"/>
            <person name="Tisserant E."/>
            <person name="Malbreil M."/>
            <person name="Kuo A."/>
            <person name="Kohler A."/>
            <person name="Symeonidi A."/>
            <person name="Balestrini R."/>
            <person name="Charron P."/>
            <person name="Duensing N."/>
            <person name="Frei-dit-Frey N."/>
            <person name="Gianinazzi-Pearson V."/>
            <person name="Gilbert B."/>
            <person name="Handa Y."/>
            <person name="Hijri M."/>
            <person name="Kaul R."/>
            <person name="Kawaguchi M."/>
            <person name="Krajinski F."/>
            <person name="Lammers P."/>
            <person name="Lapierre D."/>
            <person name="Masclaux F.G."/>
            <person name="Murat C."/>
            <person name="Morin E."/>
            <person name="Ndikumana S."/>
            <person name="Pagni M."/>
            <person name="Petitpierre D."/>
            <person name="Requena N."/>
            <person name="Rosikiewicz P."/>
            <person name="Riley R."/>
            <person name="Saito K."/>
            <person name="San Clemente H."/>
            <person name="Shapiro H."/>
            <person name="van Tuinen D."/>
            <person name="Becard G."/>
            <person name="Bonfante P."/>
            <person name="Paszkowski U."/>
            <person name="Shachar-Hill Y."/>
            <person name="Young J.P."/>
            <person name="Sanders I.R."/>
            <person name="Henrissat B."/>
            <person name="Rensing S.A."/>
            <person name="Grigoriev I.V."/>
            <person name="Corradi N."/>
            <person name="Roux C."/>
            <person name="Martin F."/>
        </authorList>
    </citation>
    <scope>NUCLEOTIDE SEQUENCE</scope>
    <source>
        <strain evidence="1">DAOM 197198</strain>
    </source>
</reference>
<dbReference type="HOGENOM" id="CLU_2672313_0_0_1"/>
<name>U9UWT1_RHIID</name>
<accession>U9UWT1</accession>
<proteinExistence type="predicted"/>